<dbReference type="Proteomes" id="UP000004324">
    <property type="component" value="Unassembled WGS sequence"/>
</dbReference>
<gene>
    <name evidence="1" type="ORF">FB4_1925</name>
</gene>
<evidence type="ECO:0000313" key="1">
    <source>
        <dbReference type="EMBL" id="EIW20713.1"/>
    </source>
</evidence>
<name>I8RKH3_9FIRM</name>
<sequence length="138" mass="15598">MKQVKIDIFNALKLTKEQLREINDNPDIEKALIDIVASDAKGIKQIFTGWPPSTAVYPCVGFYRVSGTRGIADGKLSNFDELYSIDVFATTMTATEDALEAIDEAINTLEYIVTREGDLDLYETDTKVFHKVLRYRIK</sequence>
<dbReference type="OrthoDB" id="2454603at2"/>
<dbReference type="RefSeq" id="WP_007930511.1">
    <property type="nucleotide sequence ID" value="NZ_AKVJ01000004.1"/>
</dbReference>
<proteinExistence type="predicted"/>
<accession>I8RKH3</accession>
<evidence type="ECO:0000313" key="2">
    <source>
        <dbReference type="Proteomes" id="UP000004324"/>
    </source>
</evidence>
<organism evidence="1 2">
    <name type="scientific">Pelosinus fermentans B4</name>
    <dbReference type="NCBI Taxonomy" id="1149862"/>
    <lineage>
        <taxon>Bacteria</taxon>
        <taxon>Bacillati</taxon>
        <taxon>Bacillota</taxon>
        <taxon>Negativicutes</taxon>
        <taxon>Selenomonadales</taxon>
        <taxon>Sporomusaceae</taxon>
        <taxon>Pelosinus</taxon>
    </lineage>
</organism>
<keyword evidence="2" id="KW-1185">Reference proteome</keyword>
<dbReference type="EMBL" id="AKVJ01000004">
    <property type="protein sequence ID" value="EIW20713.1"/>
    <property type="molecule type" value="Genomic_DNA"/>
</dbReference>
<dbReference type="AlphaFoldDB" id="I8RKH3"/>
<protein>
    <submittedName>
        <fullName evidence="1">Uncharacterized protein</fullName>
    </submittedName>
</protein>
<reference evidence="1 2" key="1">
    <citation type="journal article" date="2012" name="J. Bacteriol.">
        <title>Draft Genome Sequences for Two Metal-Reducing Pelosinus fermentans Strains Isolated from a Cr(VI)-Contaminated Site and for Type Strain R7.</title>
        <authorList>
            <person name="Brown S.D."/>
            <person name="Podar M."/>
            <person name="Klingeman D.M."/>
            <person name="Johnson C.M."/>
            <person name="Yang Z.K."/>
            <person name="Utturkar S.M."/>
            <person name="Land M.L."/>
            <person name="Mosher J.J."/>
            <person name="Hurt R.A.Jr."/>
            <person name="Phelps T.J."/>
            <person name="Palumbo A.V."/>
            <person name="Arkin A.P."/>
            <person name="Hazen T.C."/>
            <person name="Elias D.A."/>
        </authorList>
    </citation>
    <scope>NUCLEOTIDE SEQUENCE [LARGE SCALE GENOMIC DNA]</scope>
    <source>
        <strain evidence="1 2">B4</strain>
    </source>
</reference>
<dbReference type="PATRIC" id="fig|1149862.3.peg.201"/>
<comment type="caution">
    <text evidence="1">The sequence shown here is derived from an EMBL/GenBank/DDBJ whole genome shotgun (WGS) entry which is preliminary data.</text>
</comment>